<evidence type="ECO:0000313" key="3">
    <source>
        <dbReference type="Proteomes" id="UP001054857"/>
    </source>
</evidence>
<dbReference type="CDD" id="cd17748">
    <property type="entry name" value="BRCT_DNA_ligase_like"/>
    <property type="match status" value="1"/>
</dbReference>
<proteinExistence type="predicted"/>
<dbReference type="SUPFAM" id="SSF52113">
    <property type="entry name" value="BRCT domain"/>
    <property type="match status" value="1"/>
</dbReference>
<dbReference type="Pfam" id="PF00533">
    <property type="entry name" value="BRCT"/>
    <property type="match status" value="1"/>
</dbReference>
<protein>
    <recommendedName>
        <fullName evidence="1">BRCT domain-containing protein</fullName>
    </recommendedName>
</protein>
<dbReference type="InterPro" id="IPR001357">
    <property type="entry name" value="BRCT_dom"/>
</dbReference>
<dbReference type="InterPro" id="IPR036420">
    <property type="entry name" value="BRCT_dom_sf"/>
</dbReference>
<keyword evidence="3" id="KW-1185">Reference proteome</keyword>
<accession>A0AAD3DXN9</accession>
<gene>
    <name evidence="2" type="ORF">Agub_g12039</name>
</gene>
<dbReference type="Proteomes" id="UP001054857">
    <property type="component" value="Unassembled WGS sequence"/>
</dbReference>
<dbReference type="PROSITE" id="PS50172">
    <property type="entry name" value="BRCT"/>
    <property type="match status" value="1"/>
</dbReference>
<dbReference type="Gene3D" id="3.40.50.10190">
    <property type="entry name" value="BRCT domain"/>
    <property type="match status" value="1"/>
</dbReference>
<name>A0AAD3DXN9_9CHLO</name>
<sequence length="113" mass="11549">QDKRQEEGSVTAVAVPVEAAEPGAGAAGSRLRGVAGMTVCVTGVLQGPDGAGMQRSELQALLEAAGAVFHSSVKTSTQLLVVGDKAGGRKPQDAAKRGVRVLSEEEFWGLYGN</sequence>
<reference evidence="2 3" key="1">
    <citation type="journal article" date="2021" name="Sci. Rep.">
        <title>Genome sequencing of the multicellular alga Astrephomene provides insights into convergent evolution of germ-soma differentiation.</title>
        <authorList>
            <person name="Yamashita S."/>
            <person name="Yamamoto K."/>
            <person name="Matsuzaki R."/>
            <person name="Suzuki S."/>
            <person name="Yamaguchi H."/>
            <person name="Hirooka S."/>
            <person name="Minakuchi Y."/>
            <person name="Miyagishima S."/>
            <person name="Kawachi M."/>
            <person name="Toyoda A."/>
            <person name="Nozaki H."/>
        </authorList>
    </citation>
    <scope>NUCLEOTIDE SEQUENCE [LARGE SCALE GENOMIC DNA]</scope>
    <source>
        <strain evidence="2 3">NIES-4017</strain>
    </source>
</reference>
<evidence type="ECO:0000313" key="2">
    <source>
        <dbReference type="EMBL" id="GFR49935.1"/>
    </source>
</evidence>
<dbReference type="AlphaFoldDB" id="A0AAD3DXN9"/>
<dbReference type="EMBL" id="BMAR01000033">
    <property type="protein sequence ID" value="GFR49935.1"/>
    <property type="molecule type" value="Genomic_DNA"/>
</dbReference>
<feature type="domain" description="BRCT" evidence="1">
    <location>
        <begin position="29"/>
        <end position="108"/>
    </location>
</feature>
<evidence type="ECO:0000259" key="1">
    <source>
        <dbReference type="PROSITE" id="PS50172"/>
    </source>
</evidence>
<feature type="non-terminal residue" evidence="2">
    <location>
        <position position="113"/>
    </location>
</feature>
<organism evidence="2 3">
    <name type="scientific">Astrephomene gubernaculifera</name>
    <dbReference type="NCBI Taxonomy" id="47775"/>
    <lineage>
        <taxon>Eukaryota</taxon>
        <taxon>Viridiplantae</taxon>
        <taxon>Chlorophyta</taxon>
        <taxon>core chlorophytes</taxon>
        <taxon>Chlorophyceae</taxon>
        <taxon>CS clade</taxon>
        <taxon>Chlamydomonadales</taxon>
        <taxon>Astrephomenaceae</taxon>
        <taxon>Astrephomene</taxon>
    </lineage>
</organism>
<comment type="caution">
    <text evidence="2">The sequence shown here is derived from an EMBL/GenBank/DDBJ whole genome shotgun (WGS) entry which is preliminary data.</text>
</comment>